<organism evidence="2 3">
    <name type="scientific">Schistocephalus solidus</name>
    <name type="common">Tapeworm</name>
    <dbReference type="NCBI Taxonomy" id="70667"/>
    <lineage>
        <taxon>Eukaryota</taxon>
        <taxon>Metazoa</taxon>
        <taxon>Spiralia</taxon>
        <taxon>Lophotrochozoa</taxon>
        <taxon>Platyhelminthes</taxon>
        <taxon>Cestoda</taxon>
        <taxon>Eucestoda</taxon>
        <taxon>Diphyllobothriidea</taxon>
        <taxon>Diphyllobothriidae</taxon>
        <taxon>Schistocephalus</taxon>
    </lineage>
</organism>
<accession>A0A3P7DJ46</accession>
<protein>
    <submittedName>
        <fullName evidence="2">Uncharacterized protein</fullName>
    </submittedName>
</protein>
<gene>
    <name evidence="2" type="ORF">SSLN_LOCUS1832</name>
</gene>
<proteinExistence type="predicted"/>
<dbReference type="Proteomes" id="UP000275846">
    <property type="component" value="Unassembled WGS sequence"/>
</dbReference>
<keyword evidence="3" id="KW-1185">Reference proteome</keyword>
<dbReference type="EMBL" id="UYSU01007755">
    <property type="protein sequence ID" value="VDL88217.1"/>
    <property type="molecule type" value="Genomic_DNA"/>
</dbReference>
<sequence length="116" mass="12967">MANVSMEVAEQCSPVPSPQINRHEFCEARSSTQSVEMECSSSTLVESFPALDLNRALAWTHGGPPYRPVYLKLLLILKTLIFYVLIALEASLVQCSQKHRTRMVPCLQRAGVTPYD</sequence>
<keyword evidence="1" id="KW-0472">Membrane</keyword>
<keyword evidence="1" id="KW-0812">Transmembrane</keyword>
<feature type="transmembrane region" description="Helical" evidence="1">
    <location>
        <begin position="69"/>
        <end position="93"/>
    </location>
</feature>
<evidence type="ECO:0000313" key="2">
    <source>
        <dbReference type="EMBL" id="VDL88217.1"/>
    </source>
</evidence>
<evidence type="ECO:0000256" key="1">
    <source>
        <dbReference type="SAM" id="Phobius"/>
    </source>
</evidence>
<name>A0A3P7DJ46_SCHSO</name>
<dbReference type="AlphaFoldDB" id="A0A3P7DJ46"/>
<evidence type="ECO:0000313" key="3">
    <source>
        <dbReference type="Proteomes" id="UP000275846"/>
    </source>
</evidence>
<keyword evidence="1" id="KW-1133">Transmembrane helix</keyword>
<reference evidence="2 3" key="1">
    <citation type="submission" date="2018-11" db="EMBL/GenBank/DDBJ databases">
        <authorList>
            <consortium name="Pathogen Informatics"/>
        </authorList>
    </citation>
    <scope>NUCLEOTIDE SEQUENCE [LARGE SCALE GENOMIC DNA]</scope>
    <source>
        <strain evidence="2 3">NST_G2</strain>
    </source>
</reference>